<sequence length="386" mass="42054">MQRKPLSHTQRVGITASTLALTAILAISQVATGGLFTTPATDSDYRTTPQTNALQLSHNPHAHTPTHSTHTHTHVTGHRPAKKHLHGLTKTQLAEIGKKIGLNTPNLYPQGYPMVSIGDSTMALAPTKNQALNLVSACHHFVGAWPLQVSTALGLPLADLSCSGSKSSLYWKLNTEQYLGSNTRLVLLSYGSNDLRVVNQLASDNKHPGTGPYLTHKKRSILEDDLVDILVNIRDHAPNALIITVGYLPLVEGGRCKNLPNMTSLEMSRVESLRQQADEALTNAATRASDYSASILRKHGIHIATTTTSTSTTSAARTGIVNVPFRNVMGHTLCASDTKRFILNHEGTGVRYHYTTAGLHFVAQAVEHRYITDNPIWTKTNKPRKK</sequence>
<comment type="caution">
    <text evidence="2">The sequence shown here is derived from an EMBL/GenBank/DDBJ whole genome shotgun (WGS) entry which is preliminary data.</text>
</comment>
<protein>
    <submittedName>
        <fullName evidence="2">Uncharacterized protein</fullName>
    </submittedName>
</protein>
<keyword evidence="1" id="KW-0732">Signal</keyword>
<dbReference type="InterPro" id="IPR036514">
    <property type="entry name" value="SGNH_hydro_sf"/>
</dbReference>
<name>A0A2W5ICH2_9ACTN</name>
<evidence type="ECO:0000313" key="2">
    <source>
        <dbReference type="EMBL" id="PZP89058.1"/>
    </source>
</evidence>
<organism evidence="2 3">
    <name type="scientific">Lawsonella clevelandensis</name>
    <dbReference type="NCBI Taxonomy" id="1528099"/>
    <lineage>
        <taxon>Bacteria</taxon>
        <taxon>Bacillati</taxon>
        <taxon>Actinomycetota</taxon>
        <taxon>Actinomycetes</taxon>
        <taxon>Mycobacteriales</taxon>
        <taxon>Lawsonellaceae</taxon>
        <taxon>Lawsonella</taxon>
    </lineage>
</organism>
<evidence type="ECO:0000313" key="3">
    <source>
        <dbReference type="Proteomes" id="UP000248606"/>
    </source>
</evidence>
<dbReference type="SUPFAM" id="SSF52266">
    <property type="entry name" value="SGNH hydrolase"/>
    <property type="match status" value="1"/>
</dbReference>
<dbReference type="EMBL" id="QFOZ01000004">
    <property type="protein sequence ID" value="PZP89058.1"/>
    <property type="molecule type" value="Genomic_DNA"/>
</dbReference>
<reference evidence="2 3" key="1">
    <citation type="submission" date="2017-08" db="EMBL/GenBank/DDBJ databases">
        <title>Infants hospitalized years apart are colonized by the same room-sourced microbial strains.</title>
        <authorList>
            <person name="Brooks B."/>
            <person name="Olm M.R."/>
            <person name="Firek B.A."/>
            <person name="Baker R."/>
            <person name="Thomas B.C."/>
            <person name="Morowitz M.J."/>
            <person name="Banfield J.F."/>
        </authorList>
    </citation>
    <scope>NUCLEOTIDE SEQUENCE [LARGE SCALE GENOMIC DNA]</scope>
    <source>
        <strain evidence="2">S2_006_000_R1_57</strain>
    </source>
</reference>
<dbReference type="Proteomes" id="UP000248606">
    <property type="component" value="Unassembled WGS sequence"/>
</dbReference>
<feature type="signal peptide" evidence="1">
    <location>
        <begin position="1"/>
        <end position="33"/>
    </location>
</feature>
<proteinExistence type="predicted"/>
<dbReference type="Gene3D" id="3.40.50.1110">
    <property type="entry name" value="SGNH hydrolase"/>
    <property type="match status" value="1"/>
</dbReference>
<accession>A0A2W5ICH2</accession>
<feature type="chain" id="PRO_5039598609" evidence="1">
    <location>
        <begin position="34"/>
        <end position="386"/>
    </location>
</feature>
<gene>
    <name evidence="2" type="ORF">DI579_03935</name>
</gene>
<evidence type="ECO:0000256" key="1">
    <source>
        <dbReference type="SAM" id="SignalP"/>
    </source>
</evidence>
<dbReference type="AlphaFoldDB" id="A0A2W5ICH2"/>